<dbReference type="AlphaFoldDB" id="A0A6G9QL68"/>
<dbReference type="KEGG" id="saes:HBH39_08995"/>
<name>A0A6G9QL68_9GAMM</name>
<reference evidence="2 3" key="1">
    <citation type="submission" date="2020-03" db="EMBL/GenBank/DDBJ databases">
        <title>Complete genome sequence of Shewanella sp.</title>
        <authorList>
            <person name="Kim Y.-S."/>
            <person name="Kim S.-J."/>
            <person name="Jung H.-K."/>
            <person name="Kim K.-H."/>
        </authorList>
    </citation>
    <scope>NUCLEOTIDE SEQUENCE [LARGE SCALE GENOMIC DNA]</scope>
    <source>
        <strain evidence="2 3">PN3F2</strain>
    </source>
</reference>
<dbReference type="CDD" id="cd07067">
    <property type="entry name" value="HP_PGM_like"/>
    <property type="match status" value="1"/>
</dbReference>
<evidence type="ECO:0000256" key="1">
    <source>
        <dbReference type="ARBA" id="ARBA00022801"/>
    </source>
</evidence>
<dbReference type="EMBL" id="CP050313">
    <property type="protein sequence ID" value="QIR14609.1"/>
    <property type="molecule type" value="Genomic_DNA"/>
</dbReference>
<organism evidence="2 3">
    <name type="scientific">Shewanella aestuarii</name>
    <dbReference type="NCBI Taxonomy" id="1028752"/>
    <lineage>
        <taxon>Bacteria</taxon>
        <taxon>Pseudomonadati</taxon>
        <taxon>Pseudomonadota</taxon>
        <taxon>Gammaproteobacteria</taxon>
        <taxon>Alteromonadales</taxon>
        <taxon>Shewanellaceae</taxon>
        <taxon>Shewanella</taxon>
    </lineage>
</organism>
<evidence type="ECO:0000313" key="2">
    <source>
        <dbReference type="EMBL" id="QIR14609.1"/>
    </source>
</evidence>
<dbReference type="Gene3D" id="3.40.50.1240">
    <property type="entry name" value="Phosphoglycerate mutase-like"/>
    <property type="match status" value="1"/>
</dbReference>
<proteinExistence type="predicted"/>
<keyword evidence="3" id="KW-1185">Reference proteome</keyword>
<dbReference type="Pfam" id="PF00300">
    <property type="entry name" value="His_Phos_1"/>
    <property type="match status" value="1"/>
</dbReference>
<sequence length="244" mass="28050">MAAIYLIRHGQASFGSADYDQLSEKGIQQANLLGKYWRARPLPSKIYCGDLLRHSQTLASFNNGLDGIAAPTIIHSGFNEFDHVEILKKYKAEWQNFAKMSEEINKLAEPQKIIQKEFAQALHRWIFTDNSRDYQETWLQFKARCIRALQNIIDQELAKKRQFKTEALSNPQSKDILVFTSAGTISVIVQHILQLNDEQALAIKQQIRNTSVTKLLFSENMLSVDYLNNYGHLEQAGDDWVTFR</sequence>
<dbReference type="SUPFAM" id="SSF53254">
    <property type="entry name" value="Phosphoglycerate mutase-like"/>
    <property type="match status" value="1"/>
</dbReference>
<evidence type="ECO:0000313" key="3">
    <source>
        <dbReference type="Proteomes" id="UP000502608"/>
    </source>
</evidence>
<protein>
    <submittedName>
        <fullName evidence="2">Histidine phosphatase family protein</fullName>
    </submittedName>
</protein>
<gene>
    <name evidence="2" type="ORF">HBH39_08995</name>
</gene>
<dbReference type="PANTHER" id="PTHR20935:SF0">
    <property type="entry name" value="SERINE_THREONINE-PROTEIN PHOSPHATASE PGAM5, MITOCHONDRIAL"/>
    <property type="match status" value="1"/>
</dbReference>
<accession>A0A6G9QL68</accession>
<dbReference type="InterPro" id="IPR051021">
    <property type="entry name" value="Mito_Ser/Thr_phosphatase"/>
</dbReference>
<dbReference type="SMART" id="SM00855">
    <property type="entry name" value="PGAM"/>
    <property type="match status" value="1"/>
</dbReference>
<dbReference type="InterPro" id="IPR013078">
    <property type="entry name" value="His_Pase_superF_clade-1"/>
</dbReference>
<dbReference type="Proteomes" id="UP000502608">
    <property type="component" value="Chromosome"/>
</dbReference>
<dbReference type="RefSeq" id="WP_167677541.1">
    <property type="nucleotide sequence ID" value="NZ_CP050313.1"/>
</dbReference>
<dbReference type="PANTHER" id="PTHR20935">
    <property type="entry name" value="PHOSPHOGLYCERATE MUTASE-RELATED"/>
    <property type="match status" value="1"/>
</dbReference>
<dbReference type="InterPro" id="IPR029033">
    <property type="entry name" value="His_PPase_superfam"/>
</dbReference>
<dbReference type="GO" id="GO:0016787">
    <property type="term" value="F:hydrolase activity"/>
    <property type="evidence" value="ECO:0007669"/>
    <property type="project" value="UniProtKB-KW"/>
</dbReference>
<keyword evidence="1" id="KW-0378">Hydrolase</keyword>